<dbReference type="SUPFAM" id="SSF52091">
    <property type="entry name" value="SpoIIaa-like"/>
    <property type="match status" value="1"/>
</dbReference>
<evidence type="ECO:0000256" key="1">
    <source>
        <dbReference type="SAM" id="MobiDB-lite"/>
    </source>
</evidence>
<comment type="caution">
    <text evidence="3">The sequence shown here is derived from an EMBL/GenBank/DDBJ whole genome shotgun (WGS) entry which is preliminary data.</text>
</comment>
<dbReference type="PROSITE" id="PS50801">
    <property type="entry name" value="STAS"/>
    <property type="match status" value="1"/>
</dbReference>
<dbReference type="InterPro" id="IPR058548">
    <property type="entry name" value="MlaB-like_STAS"/>
</dbReference>
<dbReference type="Proteomes" id="UP001519311">
    <property type="component" value="Unassembled WGS sequence"/>
</dbReference>
<evidence type="ECO:0000259" key="2">
    <source>
        <dbReference type="PROSITE" id="PS50801"/>
    </source>
</evidence>
<reference evidence="3 4" key="1">
    <citation type="submission" date="2021-03" db="EMBL/GenBank/DDBJ databases">
        <title>Sequencing the genomes of 1000 actinobacteria strains.</title>
        <authorList>
            <person name="Klenk H.-P."/>
        </authorList>
    </citation>
    <scope>NUCLEOTIDE SEQUENCE [LARGE SCALE GENOMIC DNA]</scope>
    <source>
        <strain evidence="3 4">DSM 40843</strain>
    </source>
</reference>
<sequence length="140" mass="14861">MTDLHCPPFTLTTEPGPGTVRLRLVGDLDYDTSEQLVERAHDCLAAEPGLRDLFLDCAQLRLCDSMGVSSLLLIHRGTSSRGVGLHLENAPDFLRRILDVTGILPLFVPGPAVGETGAAHAQDGPPPARHETVPPPAPSG</sequence>
<protein>
    <submittedName>
        <fullName evidence="3">Anti-anti-sigma factor</fullName>
    </submittedName>
</protein>
<evidence type="ECO:0000313" key="4">
    <source>
        <dbReference type="Proteomes" id="UP001519311"/>
    </source>
</evidence>
<evidence type="ECO:0000313" key="3">
    <source>
        <dbReference type="EMBL" id="MBP2360725.1"/>
    </source>
</evidence>
<dbReference type="InterPro" id="IPR002645">
    <property type="entry name" value="STAS_dom"/>
</dbReference>
<dbReference type="CDD" id="cd07043">
    <property type="entry name" value="STAS_anti-anti-sigma_factors"/>
    <property type="match status" value="1"/>
</dbReference>
<dbReference type="RefSeq" id="WP_209470284.1">
    <property type="nucleotide sequence ID" value="NZ_BMWJ01000008.1"/>
</dbReference>
<gene>
    <name evidence="3" type="ORF">JOF59_003125</name>
</gene>
<feature type="region of interest" description="Disordered" evidence="1">
    <location>
        <begin position="115"/>
        <end position="140"/>
    </location>
</feature>
<proteinExistence type="predicted"/>
<name>A0ABS4V9Y3_9ACTN</name>
<feature type="domain" description="STAS" evidence="2">
    <location>
        <begin position="9"/>
        <end position="103"/>
    </location>
</feature>
<accession>A0ABS4V9Y3</accession>
<dbReference type="Pfam" id="PF13466">
    <property type="entry name" value="STAS_2"/>
    <property type="match status" value="1"/>
</dbReference>
<dbReference type="Gene3D" id="3.30.750.24">
    <property type="entry name" value="STAS domain"/>
    <property type="match status" value="1"/>
</dbReference>
<organism evidence="3 4">
    <name type="scientific">Streptomyces clavifer</name>
    <dbReference type="NCBI Taxonomy" id="68188"/>
    <lineage>
        <taxon>Bacteria</taxon>
        <taxon>Bacillati</taxon>
        <taxon>Actinomycetota</taxon>
        <taxon>Actinomycetes</taxon>
        <taxon>Kitasatosporales</taxon>
        <taxon>Streptomycetaceae</taxon>
        <taxon>Streptomyces</taxon>
    </lineage>
</organism>
<dbReference type="InterPro" id="IPR036513">
    <property type="entry name" value="STAS_dom_sf"/>
</dbReference>
<keyword evidence="4" id="KW-1185">Reference proteome</keyword>
<dbReference type="EMBL" id="JAGINS010000001">
    <property type="protein sequence ID" value="MBP2360725.1"/>
    <property type="molecule type" value="Genomic_DNA"/>
</dbReference>